<comment type="function">
    <text evidence="5">Negative regulator of class I heat shock genes (grpE-dnaK-dnaJ and groELS operons). Prevents heat-shock induction of these operons.</text>
</comment>
<dbReference type="SUPFAM" id="SSF46785">
    <property type="entry name" value="Winged helix' DNA-binding domain"/>
    <property type="match status" value="1"/>
</dbReference>
<gene>
    <name evidence="5 8" type="primary">hrcA</name>
    <name evidence="8" type="ORF">HW423_03100</name>
</gene>
<keyword evidence="3 5" id="KW-0346">Stress response</keyword>
<dbReference type="GO" id="GO:0003700">
    <property type="term" value="F:DNA-binding transcription factor activity"/>
    <property type="evidence" value="ECO:0007669"/>
    <property type="project" value="InterPro"/>
</dbReference>
<keyword evidence="2 5" id="KW-0805">Transcription regulation</keyword>
<dbReference type="Gene3D" id="3.30.390.60">
    <property type="entry name" value="Heat-inducible transcription repressor hrca homolog, domain 3"/>
    <property type="match status" value="1"/>
</dbReference>
<evidence type="ECO:0000259" key="7">
    <source>
        <dbReference type="Pfam" id="PF08220"/>
    </source>
</evidence>
<dbReference type="SUPFAM" id="SSF55781">
    <property type="entry name" value="GAF domain-like"/>
    <property type="match status" value="1"/>
</dbReference>
<dbReference type="Proteomes" id="UP000571018">
    <property type="component" value="Unassembled WGS sequence"/>
</dbReference>
<dbReference type="PANTHER" id="PTHR34824">
    <property type="entry name" value="HEAT-INDUCIBLE TRANSCRIPTION REPRESSOR HRCA"/>
    <property type="match status" value="1"/>
</dbReference>
<dbReference type="PIRSF" id="PIRSF005485">
    <property type="entry name" value="HrcA"/>
    <property type="match status" value="1"/>
</dbReference>
<dbReference type="GO" id="GO:0045892">
    <property type="term" value="P:negative regulation of DNA-templated transcription"/>
    <property type="evidence" value="ECO:0007669"/>
    <property type="project" value="UniProtKB-UniRule"/>
</dbReference>
<evidence type="ECO:0000256" key="4">
    <source>
        <dbReference type="ARBA" id="ARBA00023163"/>
    </source>
</evidence>
<dbReference type="AlphaFoldDB" id="A0A839A3N2"/>
<evidence type="ECO:0000256" key="3">
    <source>
        <dbReference type="ARBA" id="ARBA00023016"/>
    </source>
</evidence>
<dbReference type="NCBIfam" id="TIGR00331">
    <property type="entry name" value="hrcA"/>
    <property type="match status" value="1"/>
</dbReference>
<evidence type="ECO:0000313" key="9">
    <source>
        <dbReference type="Proteomes" id="UP000571018"/>
    </source>
</evidence>
<dbReference type="Gene3D" id="1.10.10.10">
    <property type="entry name" value="Winged helix-like DNA-binding domain superfamily/Winged helix DNA-binding domain"/>
    <property type="match status" value="1"/>
</dbReference>
<reference evidence="8 9" key="1">
    <citation type="submission" date="2020-06" db="EMBL/GenBank/DDBJ databases">
        <title>Reclassification of Facklamia ignava, Facklamia soureckii and Facklami tabacinasalis as Falseniella iganva gen. nov., comb. nov., Hutsoniella ignava gen. nov., comb. nov., and Ruoffia tabacinasalis gen. nov., comb. nov and description of Ruoffia haltotolerans sp. nov., isolated from hypersaline Inland Sea of Qatar.</title>
        <authorList>
            <person name="Fotedar R."/>
            <person name="Sankaranarayanan K."/>
            <person name="Lawson P."/>
            <person name="Caldwell M."/>
            <person name="Zeyara A."/>
            <person name="Al Malki A."/>
            <person name="Ali M."/>
        </authorList>
    </citation>
    <scope>NUCLEOTIDE SEQUENCE [LARGE SCALE GENOMIC DNA]</scope>
    <source>
        <strain evidence="8 9">INB8</strain>
    </source>
</reference>
<keyword evidence="1 5" id="KW-0678">Repressor</keyword>
<evidence type="ECO:0000313" key="8">
    <source>
        <dbReference type="EMBL" id="MBA5728769.1"/>
    </source>
</evidence>
<dbReference type="Pfam" id="PF08220">
    <property type="entry name" value="HTH_DeoR"/>
    <property type="match status" value="1"/>
</dbReference>
<dbReference type="InterPro" id="IPR021153">
    <property type="entry name" value="HrcA_C"/>
</dbReference>
<dbReference type="PANTHER" id="PTHR34824:SF1">
    <property type="entry name" value="HEAT-INDUCIBLE TRANSCRIPTION REPRESSOR HRCA"/>
    <property type="match status" value="1"/>
</dbReference>
<dbReference type="InterPro" id="IPR036388">
    <property type="entry name" value="WH-like_DNA-bd_sf"/>
</dbReference>
<dbReference type="RefSeq" id="WP_218930486.1">
    <property type="nucleotide sequence ID" value="NZ_JACAOA010000005.1"/>
</dbReference>
<evidence type="ECO:0000256" key="2">
    <source>
        <dbReference type="ARBA" id="ARBA00023015"/>
    </source>
</evidence>
<feature type="domain" description="HTH deoR-type" evidence="7">
    <location>
        <begin position="34"/>
        <end position="59"/>
    </location>
</feature>
<dbReference type="InterPro" id="IPR036390">
    <property type="entry name" value="WH_DNA-bd_sf"/>
</dbReference>
<evidence type="ECO:0000256" key="5">
    <source>
        <dbReference type="HAMAP-Rule" id="MF_00081"/>
    </source>
</evidence>
<sequence length="338" mass="38622">MLTPRQQEVLNLIIQLYGQFEEPIGSKTLLRESYLKVSPATIRNDMVVLEQQGLLMKPHTSSGRIPSIDGYRYYIDGIIHQEDKELPFLDDDANFEELTQAKHYSPLQLTQLCADILVSLTGFTAVVLGQNKESHYFEEFKLVPIDRTRYISILMTDKGNIESEQIELKVSLSKDDITKLVEMINDELKGVVLEDAYQRMKLGIPLLTQRLTGYQLDFSPLIEKSMHHIKGHRYYISGKSNLFDLIDGQTSREALKHLFELIDGSREMHHLLEEQEEGINILFGYEFLADSLANINLLTGSFVNENQKIILGLLGPTTMSYEKVIALLEVMINKLSIQ</sequence>
<protein>
    <recommendedName>
        <fullName evidence="5">Heat-inducible transcription repressor HrcA</fullName>
    </recommendedName>
</protein>
<dbReference type="InterPro" id="IPR029016">
    <property type="entry name" value="GAF-like_dom_sf"/>
</dbReference>
<organism evidence="8 9">
    <name type="scientific">Ruoffia halotolerans</name>
    <dbReference type="NCBI Taxonomy" id="2748684"/>
    <lineage>
        <taxon>Bacteria</taxon>
        <taxon>Bacillati</taxon>
        <taxon>Bacillota</taxon>
        <taxon>Bacilli</taxon>
        <taxon>Lactobacillales</taxon>
        <taxon>Aerococcaceae</taxon>
        <taxon>Ruoffia</taxon>
    </lineage>
</organism>
<proteinExistence type="inferred from homology"/>
<evidence type="ECO:0000259" key="6">
    <source>
        <dbReference type="Pfam" id="PF01628"/>
    </source>
</evidence>
<dbReference type="Pfam" id="PF01628">
    <property type="entry name" value="HrcA"/>
    <property type="match status" value="1"/>
</dbReference>
<comment type="similarity">
    <text evidence="5">Belongs to the HrcA family.</text>
</comment>
<dbReference type="InterPro" id="IPR002571">
    <property type="entry name" value="HrcA"/>
</dbReference>
<accession>A0A839A3N2</accession>
<feature type="domain" description="Heat-inducible transcription repressor HrcA C-terminal" evidence="6">
    <location>
        <begin position="112"/>
        <end position="325"/>
    </location>
</feature>
<keyword evidence="9" id="KW-1185">Reference proteome</keyword>
<evidence type="ECO:0000256" key="1">
    <source>
        <dbReference type="ARBA" id="ARBA00022491"/>
    </source>
</evidence>
<dbReference type="InterPro" id="IPR001034">
    <property type="entry name" value="DeoR_HTH"/>
</dbReference>
<name>A0A839A3N2_9LACT</name>
<dbReference type="Gene3D" id="3.30.450.40">
    <property type="match status" value="1"/>
</dbReference>
<dbReference type="HAMAP" id="MF_00081">
    <property type="entry name" value="HrcA"/>
    <property type="match status" value="1"/>
</dbReference>
<keyword evidence="4 5" id="KW-0804">Transcription</keyword>
<dbReference type="EMBL" id="JACAOA010000005">
    <property type="protein sequence ID" value="MBA5728769.1"/>
    <property type="molecule type" value="Genomic_DNA"/>
</dbReference>
<dbReference type="InterPro" id="IPR023120">
    <property type="entry name" value="WHTH_transcript_rep_HrcA_IDD"/>
</dbReference>
<comment type="caution">
    <text evidence="8">The sequence shown here is derived from an EMBL/GenBank/DDBJ whole genome shotgun (WGS) entry which is preliminary data.</text>
</comment>
<dbReference type="GO" id="GO:0003677">
    <property type="term" value="F:DNA binding"/>
    <property type="evidence" value="ECO:0007669"/>
    <property type="project" value="InterPro"/>
</dbReference>